<dbReference type="AlphaFoldDB" id="A0A8J7Z479"/>
<dbReference type="CDD" id="cd00761">
    <property type="entry name" value="Glyco_tranf_GTA_type"/>
    <property type="match status" value="1"/>
</dbReference>
<dbReference type="InterPro" id="IPR029044">
    <property type="entry name" value="Nucleotide-diphossugar_trans"/>
</dbReference>
<evidence type="ECO:0000256" key="1">
    <source>
        <dbReference type="SAM" id="MobiDB-lite"/>
    </source>
</evidence>
<organism evidence="3 4">
    <name type="scientific">Myxacorys almedinensis A</name>
    <dbReference type="NCBI Taxonomy" id="2690445"/>
    <lineage>
        <taxon>Bacteria</taxon>
        <taxon>Bacillati</taxon>
        <taxon>Cyanobacteriota</taxon>
        <taxon>Cyanophyceae</taxon>
        <taxon>Leptolyngbyales</taxon>
        <taxon>Leptolyngbyaceae</taxon>
        <taxon>Myxacorys</taxon>
        <taxon>Myxacorys almedinensis</taxon>
    </lineage>
</organism>
<gene>
    <name evidence="3" type="ORF">GS601_20785</name>
</gene>
<accession>A0A8J7Z479</accession>
<evidence type="ECO:0000259" key="2">
    <source>
        <dbReference type="Pfam" id="PF00535"/>
    </source>
</evidence>
<dbReference type="SUPFAM" id="SSF53448">
    <property type="entry name" value="Nucleotide-diphospho-sugar transferases"/>
    <property type="match status" value="1"/>
</dbReference>
<name>A0A8J7Z479_9CYAN</name>
<evidence type="ECO:0000313" key="3">
    <source>
        <dbReference type="EMBL" id="NDJ19694.1"/>
    </source>
</evidence>
<proteinExistence type="predicted"/>
<dbReference type="Proteomes" id="UP000646053">
    <property type="component" value="Unassembled WGS sequence"/>
</dbReference>
<dbReference type="EMBL" id="WVIE01000037">
    <property type="protein sequence ID" value="NDJ19694.1"/>
    <property type="molecule type" value="Genomic_DNA"/>
</dbReference>
<dbReference type="Gene3D" id="3.90.550.10">
    <property type="entry name" value="Spore Coat Polysaccharide Biosynthesis Protein SpsA, Chain A"/>
    <property type="match status" value="1"/>
</dbReference>
<evidence type="ECO:0000313" key="4">
    <source>
        <dbReference type="Proteomes" id="UP000646053"/>
    </source>
</evidence>
<feature type="region of interest" description="Disordered" evidence="1">
    <location>
        <begin position="293"/>
        <end position="318"/>
    </location>
</feature>
<dbReference type="PANTHER" id="PTHR22916">
    <property type="entry name" value="GLYCOSYLTRANSFERASE"/>
    <property type="match status" value="1"/>
</dbReference>
<reference evidence="3" key="1">
    <citation type="submission" date="2019-12" db="EMBL/GenBank/DDBJ databases">
        <title>High-Quality draft genome sequences of three cyanobacteria isolated from the limestone walls of the Old Cathedral of Coimbra.</title>
        <authorList>
            <person name="Tiago I."/>
            <person name="Soares F."/>
            <person name="Portugal A."/>
        </authorList>
    </citation>
    <scope>NUCLEOTIDE SEQUENCE</scope>
    <source>
        <strain evidence="3">A</strain>
    </source>
</reference>
<dbReference type="PANTHER" id="PTHR22916:SF56">
    <property type="entry name" value="GLYCOSYL TRANSFERASE"/>
    <property type="match status" value="1"/>
</dbReference>
<dbReference type="Pfam" id="PF00535">
    <property type="entry name" value="Glycos_transf_2"/>
    <property type="match status" value="1"/>
</dbReference>
<protein>
    <submittedName>
        <fullName evidence="3">Glycosyltransferase</fullName>
    </submittedName>
</protein>
<sequence>MSNDRPLVSIGMPVFNGEDFLEAALESLLNQTFTDFEIILSDNASSDRTATICQAYAARDSRIRYYRNPHNIGAAENYNQAFRLSRGTYFKWAAHDDLCAPTFLERCVDILDHDPSVVLSFSDVGRIDWAGNEQPPKRDRPRRLDSWETPARFASIVLQTFWCYEIFGLIRADSLRNVQLQRGNYGTDRVVLAELSLQGRFIQVPETLFFRRFHLKQSTCLASAKARQQWQNGDRKRNPFWERSSVGFVQGILQAPITIPERLQCFGVVFQYLTCSKNWLYFLPKALRQQLAQRKPQPYRDPAELRKANRISTHAADS</sequence>
<comment type="caution">
    <text evidence="3">The sequence shown here is derived from an EMBL/GenBank/DDBJ whole genome shotgun (WGS) entry which is preliminary data.</text>
</comment>
<dbReference type="RefSeq" id="WP_162425218.1">
    <property type="nucleotide sequence ID" value="NZ_WVIE01000037.1"/>
</dbReference>
<dbReference type="InterPro" id="IPR001173">
    <property type="entry name" value="Glyco_trans_2-like"/>
</dbReference>
<feature type="domain" description="Glycosyltransferase 2-like" evidence="2">
    <location>
        <begin position="9"/>
        <end position="137"/>
    </location>
</feature>
<keyword evidence="4" id="KW-1185">Reference proteome</keyword>